<keyword evidence="8" id="KW-0256">Endoplasmic reticulum</keyword>
<organism evidence="17 18">
    <name type="scientific">Trichogramma brassicae</name>
    <dbReference type="NCBI Taxonomy" id="86971"/>
    <lineage>
        <taxon>Eukaryota</taxon>
        <taxon>Metazoa</taxon>
        <taxon>Ecdysozoa</taxon>
        <taxon>Arthropoda</taxon>
        <taxon>Hexapoda</taxon>
        <taxon>Insecta</taxon>
        <taxon>Pterygota</taxon>
        <taxon>Neoptera</taxon>
        <taxon>Endopterygota</taxon>
        <taxon>Hymenoptera</taxon>
        <taxon>Apocrita</taxon>
        <taxon>Proctotrupomorpha</taxon>
        <taxon>Chalcidoidea</taxon>
        <taxon>Trichogrammatidae</taxon>
        <taxon>Trichogramma</taxon>
    </lineage>
</organism>
<evidence type="ECO:0000256" key="14">
    <source>
        <dbReference type="PIRSR" id="PIRSR602401-1"/>
    </source>
</evidence>
<evidence type="ECO:0000256" key="11">
    <source>
        <dbReference type="ARBA" id="ARBA00023004"/>
    </source>
</evidence>
<reference evidence="17 18" key="1">
    <citation type="submission" date="2020-02" db="EMBL/GenBank/DDBJ databases">
        <authorList>
            <person name="Ferguson B K."/>
        </authorList>
    </citation>
    <scope>NUCLEOTIDE SEQUENCE [LARGE SCALE GENOMIC DNA]</scope>
</reference>
<comment type="function">
    <text evidence="2">May be involved in the metabolism of insect hormones and in the breakdown of synthetic insecticides.</text>
</comment>
<dbReference type="InterPro" id="IPR050196">
    <property type="entry name" value="Cytochrome_P450_Monoox"/>
</dbReference>
<keyword evidence="6 14" id="KW-0349">Heme</keyword>
<dbReference type="GO" id="GO:0005789">
    <property type="term" value="C:endoplasmic reticulum membrane"/>
    <property type="evidence" value="ECO:0007669"/>
    <property type="project" value="UniProtKB-SubCell"/>
</dbReference>
<dbReference type="AlphaFoldDB" id="A0A6H5IW85"/>
<keyword evidence="11 14" id="KW-0408">Iron</keyword>
<evidence type="ECO:0000256" key="5">
    <source>
        <dbReference type="ARBA" id="ARBA00010617"/>
    </source>
</evidence>
<dbReference type="PRINTS" id="PR00385">
    <property type="entry name" value="P450"/>
</dbReference>
<dbReference type="GO" id="GO:0016705">
    <property type="term" value="F:oxidoreductase activity, acting on paired donors, with incorporation or reduction of molecular oxygen"/>
    <property type="evidence" value="ECO:0007669"/>
    <property type="project" value="InterPro"/>
</dbReference>
<sequence length="413" mass="48160">MWLYVILALVEAALMIMFAHFYLHMSRTGRAIDALRGPRAIPILGNLLQLHVPLVQLFGLLREWGAKYYPVYKLWFSIKPVVFIQHPDDIEILLMSSKHINKEMAYEHLYSWLQTGLLTSGDKKWHQRRKLLTPAFHFNVLKKYMDITFEQSNKAVMDLESLGKETNVDLLPYCSKYTLNIICGKKRRLAMLDLLLTDEKNGLIDDAGINEEVSTFIFEGHDTTALAMCYAILLLAENKEAQKKAREEVEEFLKPKNGVMDTLDLQKMNYLERCIKETIRLYPSVPMIARRIDEDLQLKNCLVPQGSNVFVHIFNCHRDPHFWLEPDKFDPDRFLPDEIKKRHPFCYVPFSAGYRNCIGQKFAMMELKSLIARILYGFYLEPIDRLPEIKIQSDIVLRPATPVQTKFIKIDRS</sequence>
<evidence type="ECO:0000313" key="18">
    <source>
        <dbReference type="Proteomes" id="UP000479190"/>
    </source>
</evidence>
<keyword evidence="16" id="KW-0812">Transmembrane</keyword>
<evidence type="ECO:0000256" key="16">
    <source>
        <dbReference type="SAM" id="Phobius"/>
    </source>
</evidence>
<gene>
    <name evidence="17" type="ORF">TBRA_LOCUS13586</name>
</gene>
<dbReference type="EMBL" id="CADCXV010001139">
    <property type="protein sequence ID" value="CAB0041942.1"/>
    <property type="molecule type" value="Genomic_DNA"/>
</dbReference>
<evidence type="ECO:0000256" key="13">
    <source>
        <dbReference type="ARBA" id="ARBA00023136"/>
    </source>
</evidence>
<dbReference type="GO" id="GO:0005506">
    <property type="term" value="F:iron ion binding"/>
    <property type="evidence" value="ECO:0007669"/>
    <property type="project" value="InterPro"/>
</dbReference>
<feature type="transmembrane region" description="Helical" evidence="16">
    <location>
        <begin position="6"/>
        <end position="23"/>
    </location>
</feature>
<feature type="binding site" description="axial binding residue" evidence="14">
    <location>
        <position position="357"/>
    </location>
    <ligand>
        <name>heme</name>
        <dbReference type="ChEBI" id="CHEBI:30413"/>
    </ligand>
    <ligandPart>
        <name>Fe</name>
        <dbReference type="ChEBI" id="CHEBI:18248"/>
    </ligandPart>
</feature>
<evidence type="ECO:0000256" key="3">
    <source>
        <dbReference type="ARBA" id="ARBA00004174"/>
    </source>
</evidence>
<evidence type="ECO:0000256" key="7">
    <source>
        <dbReference type="ARBA" id="ARBA00022723"/>
    </source>
</evidence>
<comment type="cofactor">
    <cofactor evidence="1 14">
        <name>heme</name>
        <dbReference type="ChEBI" id="CHEBI:30413"/>
    </cofactor>
</comment>
<dbReference type="PANTHER" id="PTHR24291">
    <property type="entry name" value="CYTOCHROME P450 FAMILY 4"/>
    <property type="match status" value="1"/>
</dbReference>
<keyword evidence="9" id="KW-0492">Microsome</keyword>
<dbReference type="GO" id="GO:0004497">
    <property type="term" value="F:monooxygenase activity"/>
    <property type="evidence" value="ECO:0007669"/>
    <property type="project" value="UniProtKB-KW"/>
</dbReference>
<accession>A0A6H5IW85</accession>
<dbReference type="Gene3D" id="1.10.630.10">
    <property type="entry name" value="Cytochrome P450"/>
    <property type="match status" value="2"/>
</dbReference>
<name>A0A6H5IW85_9HYME</name>
<evidence type="ECO:0000256" key="8">
    <source>
        <dbReference type="ARBA" id="ARBA00022824"/>
    </source>
</evidence>
<evidence type="ECO:0008006" key="19">
    <source>
        <dbReference type="Google" id="ProtNLM"/>
    </source>
</evidence>
<evidence type="ECO:0000256" key="4">
    <source>
        <dbReference type="ARBA" id="ARBA00004406"/>
    </source>
</evidence>
<keyword evidence="16" id="KW-1133">Transmembrane helix</keyword>
<evidence type="ECO:0000256" key="12">
    <source>
        <dbReference type="ARBA" id="ARBA00023033"/>
    </source>
</evidence>
<dbReference type="PANTHER" id="PTHR24291:SF189">
    <property type="entry name" value="CYTOCHROME P450 4C3-RELATED"/>
    <property type="match status" value="1"/>
</dbReference>
<dbReference type="InterPro" id="IPR017972">
    <property type="entry name" value="Cyt_P450_CS"/>
</dbReference>
<keyword evidence="12 15" id="KW-0503">Monooxygenase</keyword>
<dbReference type="InterPro" id="IPR001128">
    <property type="entry name" value="Cyt_P450"/>
</dbReference>
<dbReference type="OrthoDB" id="1470350at2759"/>
<dbReference type="GO" id="GO:0020037">
    <property type="term" value="F:heme binding"/>
    <property type="evidence" value="ECO:0007669"/>
    <property type="project" value="InterPro"/>
</dbReference>
<keyword evidence="7 14" id="KW-0479">Metal-binding</keyword>
<evidence type="ECO:0000256" key="15">
    <source>
        <dbReference type="RuleBase" id="RU000461"/>
    </source>
</evidence>
<evidence type="ECO:0000256" key="10">
    <source>
        <dbReference type="ARBA" id="ARBA00023002"/>
    </source>
</evidence>
<evidence type="ECO:0000313" key="17">
    <source>
        <dbReference type="EMBL" id="CAB0041942.1"/>
    </source>
</evidence>
<dbReference type="PROSITE" id="PS00086">
    <property type="entry name" value="CYTOCHROME_P450"/>
    <property type="match status" value="1"/>
</dbReference>
<dbReference type="SUPFAM" id="SSF48264">
    <property type="entry name" value="Cytochrome P450"/>
    <property type="match status" value="1"/>
</dbReference>
<keyword evidence="18" id="KW-1185">Reference proteome</keyword>
<dbReference type="Pfam" id="PF00067">
    <property type="entry name" value="p450"/>
    <property type="match status" value="2"/>
</dbReference>
<evidence type="ECO:0000256" key="2">
    <source>
        <dbReference type="ARBA" id="ARBA00003690"/>
    </source>
</evidence>
<proteinExistence type="inferred from homology"/>
<evidence type="ECO:0000256" key="6">
    <source>
        <dbReference type="ARBA" id="ARBA00022617"/>
    </source>
</evidence>
<comment type="similarity">
    <text evidence="5 15">Belongs to the cytochrome P450 family.</text>
</comment>
<keyword evidence="13 16" id="KW-0472">Membrane</keyword>
<dbReference type="InterPro" id="IPR002401">
    <property type="entry name" value="Cyt_P450_E_grp-I"/>
</dbReference>
<keyword evidence="10 15" id="KW-0560">Oxidoreductase</keyword>
<evidence type="ECO:0000256" key="9">
    <source>
        <dbReference type="ARBA" id="ARBA00022848"/>
    </source>
</evidence>
<dbReference type="Proteomes" id="UP000479190">
    <property type="component" value="Unassembled WGS sequence"/>
</dbReference>
<evidence type="ECO:0000256" key="1">
    <source>
        <dbReference type="ARBA" id="ARBA00001971"/>
    </source>
</evidence>
<comment type="subcellular location">
    <subcellularLocation>
        <location evidence="4">Endoplasmic reticulum membrane</location>
        <topology evidence="4">Peripheral membrane protein</topology>
    </subcellularLocation>
    <subcellularLocation>
        <location evidence="3">Microsome membrane</location>
        <topology evidence="3">Peripheral membrane protein</topology>
    </subcellularLocation>
</comment>
<protein>
    <recommendedName>
        <fullName evidence="19">Cytochrome P450</fullName>
    </recommendedName>
</protein>
<dbReference type="PRINTS" id="PR00463">
    <property type="entry name" value="EP450I"/>
</dbReference>
<dbReference type="InterPro" id="IPR036396">
    <property type="entry name" value="Cyt_P450_sf"/>
</dbReference>